<proteinExistence type="predicted"/>
<evidence type="ECO:0000313" key="2">
    <source>
        <dbReference type="Proteomes" id="UP001375539"/>
    </source>
</evidence>
<name>A0ACC6QRK8_9ACTN</name>
<keyword evidence="2" id="KW-1185">Reference proteome</keyword>
<gene>
    <name evidence="1" type="ORF">WKI58_32110</name>
</gene>
<organism evidence="1 2">
    <name type="scientific">Streptomyces pratisoli</name>
    <dbReference type="NCBI Taxonomy" id="3139917"/>
    <lineage>
        <taxon>Bacteria</taxon>
        <taxon>Bacillati</taxon>
        <taxon>Actinomycetota</taxon>
        <taxon>Actinomycetes</taxon>
        <taxon>Kitasatosporales</taxon>
        <taxon>Streptomycetaceae</taxon>
        <taxon>Streptomyces</taxon>
    </lineage>
</organism>
<sequence length="157" mass="16211">MRFAAGAAGVGLMGYGAWLLFGDGGVRDPWDVVIWLAGAVLLHDGLIAPAVLAVGLLLAALPARGVLRAALVVCGALTLIALPPLLRPGAPTNPTALPLDYLRNWLLTLAVVVALAAAALLLPRAGRTLSDRRARRRARRDAKAREDADGADTDAGA</sequence>
<evidence type="ECO:0000313" key="1">
    <source>
        <dbReference type="EMBL" id="MEJ8661107.1"/>
    </source>
</evidence>
<dbReference type="EMBL" id="JBBKAI010000002">
    <property type="protein sequence ID" value="MEJ8661107.1"/>
    <property type="molecule type" value="Genomic_DNA"/>
</dbReference>
<dbReference type="Proteomes" id="UP001375539">
    <property type="component" value="Unassembled WGS sequence"/>
</dbReference>
<protein>
    <submittedName>
        <fullName evidence="1">Uncharacterized protein</fullName>
    </submittedName>
</protein>
<reference evidence="1" key="1">
    <citation type="submission" date="2024-03" db="EMBL/GenBank/DDBJ databases">
        <title>Novel Streptomyces species of biotechnological and ecological value are a feature of Machair soil.</title>
        <authorList>
            <person name="Prole J.R."/>
            <person name="Goodfellow M."/>
            <person name="Allenby N."/>
            <person name="Ward A.C."/>
        </authorList>
    </citation>
    <scope>NUCLEOTIDE SEQUENCE</scope>
    <source>
        <strain evidence="1">MS1.AVA.4</strain>
    </source>
</reference>
<comment type="caution">
    <text evidence="1">The sequence shown here is derived from an EMBL/GenBank/DDBJ whole genome shotgun (WGS) entry which is preliminary data.</text>
</comment>
<accession>A0ACC6QRK8</accession>